<feature type="domain" description="Aminotransferase class I/classII large" evidence="6">
    <location>
        <begin position="108"/>
        <end position="389"/>
    </location>
</feature>
<protein>
    <recommendedName>
        <fullName evidence="5">Aminotransferase</fullName>
        <ecNumber evidence="5">2.6.1.-</ecNumber>
    </recommendedName>
</protein>
<dbReference type="InterPro" id="IPR004838">
    <property type="entry name" value="NHTrfase_class1_PyrdxlP-BS"/>
</dbReference>
<dbReference type="Pfam" id="PF00155">
    <property type="entry name" value="Aminotran_1_2"/>
    <property type="match status" value="1"/>
</dbReference>
<keyword evidence="2" id="KW-0663">Pyridoxal phosphate</keyword>
<dbReference type="Proteomes" id="UP000007882">
    <property type="component" value="Chromosome"/>
</dbReference>
<accession>I0H5Z3</accession>
<comment type="similarity">
    <text evidence="5">Belongs to the class-I pyridoxal-phosphate-dependent aminotransferase family.</text>
</comment>
<evidence type="ECO:0000313" key="8">
    <source>
        <dbReference type="Proteomes" id="UP000007882"/>
    </source>
</evidence>
<dbReference type="KEGG" id="ams:AMIS_32100"/>
<keyword evidence="3" id="KW-0456">Lyase</keyword>
<evidence type="ECO:0000256" key="3">
    <source>
        <dbReference type="ARBA" id="ARBA00023239"/>
    </source>
</evidence>
<dbReference type="PANTHER" id="PTHR43525">
    <property type="entry name" value="PROTEIN MALY"/>
    <property type="match status" value="1"/>
</dbReference>
<dbReference type="PROSITE" id="PS00105">
    <property type="entry name" value="AA_TRANSFER_CLASS_1"/>
    <property type="match status" value="1"/>
</dbReference>
<keyword evidence="8" id="KW-1185">Reference proteome</keyword>
<gene>
    <name evidence="7" type="ordered locus">AMIS_32100</name>
</gene>
<evidence type="ECO:0000256" key="1">
    <source>
        <dbReference type="ARBA" id="ARBA00001933"/>
    </source>
</evidence>
<dbReference type="Gene3D" id="3.40.640.10">
    <property type="entry name" value="Type I PLP-dependent aspartate aminotransferase-like (Major domain)"/>
    <property type="match status" value="1"/>
</dbReference>
<keyword evidence="5 7" id="KW-0808">Transferase</keyword>
<sequence>MSTTTTGRADTLDRQFDAMDLSRLRARPGAKWRCTPPDVLPAWVADMDFPVPPPVLAALRAALDTGDLGYPDWPSGATPVREVLSERMAARHGWRPPPHEIREFANVTQAVQVILQTATAPGDPVAIHVPAFRPLLAGLSTMNRPMVPIALSGAGWEFDADRFARDVAATGCRALILVNPHNPTGRVFTRAELAALAAVAERHDLLVISDEVHADLTYAPGEHVPFASLHPDVAARTVTVASASKAFNLAGMRVAACHIGPRRVREALAAAPPELYGAVSLLGVTATVAAWTSCDDWLAGVLAYLDGNRRLVDETLAGVPGIVSYPPQATYLSWLDLTGLGMGPDPAARLLRDGRVLLSSGPDFNPGGDGFARLNFAAPRPVLRRTLERLLDATAQAGRC</sequence>
<comment type="similarity">
    <text evidence="4">Belongs to the class-II pyridoxal-phosphate-dependent aminotransferase family. MalY/PatB cystathionine beta-lyase subfamily.</text>
</comment>
<dbReference type="InterPro" id="IPR015422">
    <property type="entry name" value="PyrdxlP-dep_Trfase_small"/>
</dbReference>
<dbReference type="InterPro" id="IPR051798">
    <property type="entry name" value="Class-II_PLP-Dep_Aminotrans"/>
</dbReference>
<dbReference type="InterPro" id="IPR004839">
    <property type="entry name" value="Aminotransferase_I/II_large"/>
</dbReference>
<dbReference type="SUPFAM" id="SSF53383">
    <property type="entry name" value="PLP-dependent transferases"/>
    <property type="match status" value="1"/>
</dbReference>
<evidence type="ECO:0000259" key="6">
    <source>
        <dbReference type="Pfam" id="PF00155"/>
    </source>
</evidence>
<dbReference type="HOGENOM" id="CLU_017584_15_2_11"/>
<dbReference type="PATRIC" id="fig|512565.3.peg.3204"/>
<dbReference type="InterPro" id="IPR015424">
    <property type="entry name" value="PyrdxlP-dep_Trfase"/>
</dbReference>
<dbReference type="InterPro" id="IPR015421">
    <property type="entry name" value="PyrdxlP-dep_Trfase_major"/>
</dbReference>
<reference evidence="7 8" key="1">
    <citation type="submission" date="2012-02" db="EMBL/GenBank/DDBJ databases">
        <title>Complete genome sequence of Actinoplanes missouriensis 431 (= NBRC 102363).</title>
        <authorList>
            <person name="Ohnishi Y."/>
            <person name="Ishikawa J."/>
            <person name="Sekine M."/>
            <person name="Hosoyama A."/>
            <person name="Harada T."/>
            <person name="Narita H."/>
            <person name="Hata T."/>
            <person name="Konno Y."/>
            <person name="Tutikane K."/>
            <person name="Fujita N."/>
            <person name="Horinouchi S."/>
            <person name="Hayakawa M."/>
        </authorList>
    </citation>
    <scope>NUCLEOTIDE SEQUENCE [LARGE SCALE GENOMIC DNA]</scope>
    <source>
        <strain evidence="8">ATCC 14538 / DSM 43046 / CBS 188.64 / JCM 3121 / NBRC 102363 / NCIMB 12654 / NRRL B-3342 / UNCC 431</strain>
    </source>
</reference>
<dbReference type="GO" id="GO:0016829">
    <property type="term" value="F:lyase activity"/>
    <property type="evidence" value="ECO:0007669"/>
    <property type="project" value="UniProtKB-KW"/>
</dbReference>
<evidence type="ECO:0000256" key="2">
    <source>
        <dbReference type="ARBA" id="ARBA00022898"/>
    </source>
</evidence>
<dbReference type="AlphaFoldDB" id="I0H5Z3"/>
<dbReference type="eggNOG" id="COG1168">
    <property type="taxonomic scope" value="Bacteria"/>
</dbReference>
<evidence type="ECO:0000256" key="5">
    <source>
        <dbReference type="RuleBase" id="RU000481"/>
    </source>
</evidence>
<proteinExistence type="inferred from homology"/>
<dbReference type="STRING" id="512565.AMIS_32100"/>
<dbReference type="EC" id="2.6.1.-" evidence="5"/>
<evidence type="ECO:0000256" key="4">
    <source>
        <dbReference type="ARBA" id="ARBA00037974"/>
    </source>
</evidence>
<comment type="cofactor">
    <cofactor evidence="1 5">
        <name>pyridoxal 5'-phosphate</name>
        <dbReference type="ChEBI" id="CHEBI:597326"/>
    </cofactor>
</comment>
<dbReference type="EMBL" id="AP012319">
    <property type="protein sequence ID" value="BAL88430.1"/>
    <property type="molecule type" value="Genomic_DNA"/>
</dbReference>
<dbReference type="PANTHER" id="PTHR43525:SF2">
    <property type="entry name" value="CYSTATHIONINE BETA-LYASE-RELATED"/>
    <property type="match status" value="1"/>
</dbReference>
<organism evidence="7 8">
    <name type="scientific">Actinoplanes missouriensis (strain ATCC 14538 / DSM 43046 / CBS 188.64 / JCM 3121 / NBRC 102363 / NCIMB 12654 / NRRL B-3342 / UNCC 431)</name>
    <dbReference type="NCBI Taxonomy" id="512565"/>
    <lineage>
        <taxon>Bacteria</taxon>
        <taxon>Bacillati</taxon>
        <taxon>Actinomycetota</taxon>
        <taxon>Actinomycetes</taxon>
        <taxon>Micromonosporales</taxon>
        <taxon>Micromonosporaceae</taxon>
        <taxon>Actinoplanes</taxon>
    </lineage>
</organism>
<name>I0H5Z3_ACTM4</name>
<dbReference type="GO" id="GO:0030170">
    <property type="term" value="F:pyridoxal phosphate binding"/>
    <property type="evidence" value="ECO:0007669"/>
    <property type="project" value="InterPro"/>
</dbReference>
<keyword evidence="5 7" id="KW-0032">Aminotransferase</keyword>
<dbReference type="GO" id="GO:0008483">
    <property type="term" value="F:transaminase activity"/>
    <property type="evidence" value="ECO:0007669"/>
    <property type="project" value="UniProtKB-KW"/>
</dbReference>
<evidence type="ECO:0000313" key="7">
    <source>
        <dbReference type="EMBL" id="BAL88430.1"/>
    </source>
</evidence>
<dbReference type="Gene3D" id="3.90.1150.10">
    <property type="entry name" value="Aspartate Aminotransferase, domain 1"/>
    <property type="match status" value="1"/>
</dbReference>
<dbReference type="OrthoDB" id="3224382at2"/>
<dbReference type="RefSeq" id="WP_014443325.1">
    <property type="nucleotide sequence ID" value="NC_017093.1"/>
</dbReference>
<dbReference type="CDD" id="cd00609">
    <property type="entry name" value="AAT_like"/>
    <property type="match status" value="1"/>
</dbReference>